<dbReference type="EMBL" id="JBANRG010000002">
    <property type="protein sequence ID" value="KAK7470083.1"/>
    <property type="molecule type" value="Genomic_DNA"/>
</dbReference>
<keyword evidence="3" id="KW-1185">Reference proteome</keyword>
<reference evidence="2 3" key="1">
    <citation type="submission" date="2024-01" db="EMBL/GenBank/DDBJ databases">
        <title>A draft genome for the cacao thread blight pathogen Marasmiellus scandens.</title>
        <authorList>
            <person name="Baruah I.K."/>
            <person name="Leung J."/>
            <person name="Bukari Y."/>
            <person name="Amoako-Attah I."/>
            <person name="Meinhardt L.W."/>
            <person name="Bailey B.A."/>
            <person name="Cohen S.P."/>
        </authorList>
    </citation>
    <scope>NUCLEOTIDE SEQUENCE [LARGE SCALE GENOMIC DNA]</scope>
    <source>
        <strain evidence="2 3">GH-19</strain>
    </source>
</reference>
<organism evidence="2 3">
    <name type="scientific">Marasmiellus scandens</name>
    <dbReference type="NCBI Taxonomy" id="2682957"/>
    <lineage>
        <taxon>Eukaryota</taxon>
        <taxon>Fungi</taxon>
        <taxon>Dikarya</taxon>
        <taxon>Basidiomycota</taxon>
        <taxon>Agaricomycotina</taxon>
        <taxon>Agaricomycetes</taxon>
        <taxon>Agaricomycetidae</taxon>
        <taxon>Agaricales</taxon>
        <taxon>Marasmiineae</taxon>
        <taxon>Omphalotaceae</taxon>
        <taxon>Marasmiellus</taxon>
    </lineage>
</organism>
<protein>
    <recommendedName>
        <fullName evidence="1">F-box domain-containing protein</fullName>
    </recommendedName>
</protein>
<dbReference type="Gene3D" id="1.20.1280.50">
    <property type="match status" value="1"/>
</dbReference>
<evidence type="ECO:0000259" key="1">
    <source>
        <dbReference type="Pfam" id="PF12937"/>
    </source>
</evidence>
<proteinExistence type="predicted"/>
<dbReference type="Pfam" id="PF12937">
    <property type="entry name" value="F-box-like"/>
    <property type="match status" value="1"/>
</dbReference>
<comment type="caution">
    <text evidence="2">The sequence shown here is derived from an EMBL/GenBank/DDBJ whole genome shotgun (WGS) entry which is preliminary data.</text>
</comment>
<evidence type="ECO:0000313" key="2">
    <source>
        <dbReference type="EMBL" id="KAK7470083.1"/>
    </source>
</evidence>
<gene>
    <name evidence="2" type="ORF">VKT23_001524</name>
</gene>
<evidence type="ECO:0000313" key="3">
    <source>
        <dbReference type="Proteomes" id="UP001498398"/>
    </source>
</evidence>
<name>A0ABR1JZ39_9AGAR</name>
<sequence length="436" mass="49442">MDSPFSHLFNANQPVSLVDIPVIHDLLSKLLEKLQHLDFEIIRSETTLARLKRERRDVEKYVKAHQRLLSPIVRLPSEILSEIFVCCLPEDRHPTCSASNAPLSLGLVCQRWREVCLSTPRLWSSVHVVIPMNDGADSIALTNARIKKRRLGVESWLERSGLLPLSFSIYGKNLYGGGEEVEQLFQCFTRRIHRWKSVEFQLSLYCSEMFESAIASSAGSDWEVPLLDSFTFDLLEANSTWGSDLVSIPKFLAAPNLRQVSVTNDIPDVLKHLEQSNLDLVQLQLRDGSLLTPRHVFSPLLKGSNLRVCHLDVLKGANAETFLWRLTPTIDQPEPLCPKLQQFTVVAGDMKDELLVDLARSRSNGTFTGVALLKVLRVVIQKRSKQSRTPETERAMIELWRKGMEVVITYLREPWNAGPSFGQRAFGEHNRISDIL</sequence>
<feature type="domain" description="F-box" evidence="1">
    <location>
        <begin position="73"/>
        <end position="127"/>
    </location>
</feature>
<dbReference type="Proteomes" id="UP001498398">
    <property type="component" value="Unassembled WGS sequence"/>
</dbReference>
<dbReference type="InterPro" id="IPR001810">
    <property type="entry name" value="F-box_dom"/>
</dbReference>
<accession>A0ABR1JZ39</accession>